<evidence type="ECO:0000256" key="2">
    <source>
        <dbReference type="SAM" id="SignalP"/>
    </source>
</evidence>
<keyword evidence="4" id="KW-1185">Reference proteome</keyword>
<proteinExistence type="predicted"/>
<feature type="compositionally biased region" description="Gly residues" evidence="1">
    <location>
        <begin position="88"/>
        <end position="102"/>
    </location>
</feature>
<evidence type="ECO:0000256" key="1">
    <source>
        <dbReference type="SAM" id="MobiDB-lite"/>
    </source>
</evidence>
<sequence>MRIPILAGLTGLALLVSGGAIAQSSTTGGPTGSNLSNPSRAGGAGPQPLNSAGSTTGSVGTGAAPAGAPAIGSTPGTNIGGTPTSGPPGTGGAAGGPSLGGR</sequence>
<gene>
    <name evidence="3" type="ORF">LKMONMHP_3164</name>
</gene>
<dbReference type="EMBL" id="BPQV01000009">
    <property type="protein sequence ID" value="GJE28295.1"/>
    <property type="molecule type" value="Genomic_DNA"/>
</dbReference>
<protein>
    <submittedName>
        <fullName evidence="3">Uncharacterized protein</fullName>
    </submittedName>
</protein>
<dbReference type="RefSeq" id="WP_238312201.1">
    <property type="nucleotide sequence ID" value="NZ_BPQV01000009.1"/>
</dbReference>
<feature type="chain" id="PRO_5047125175" evidence="2">
    <location>
        <begin position="23"/>
        <end position="102"/>
    </location>
</feature>
<keyword evidence="2" id="KW-0732">Signal</keyword>
<feature type="compositionally biased region" description="Polar residues" evidence="1">
    <location>
        <begin position="22"/>
        <end position="39"/>
    </location>
</feature>
<feature type="region of interest" description="Disordered" evidence="1">
    <location>
        <begin position="22"/>
        <end position="102"/>
    </location>
</feature>
<feature type="compositionally biased region" description="Low complexity" evidence="1">
    <location>
        <begin position="51"/>
        <end position="84"/>
    </location>
</feature>
<reference evidence="3" key="1">
    <citation type="journal article" date="2021" name="Front. Microbiol.">
        <title>Comprehensive Comparative Genomics and Phenotyping of Methylobacterium Species.</title>
        <authorList>
            <person name="Alessa O."/>
            <person name="Ogura Y."/>
            <person name="Fujitani Y."/>
            <person name="Takami H."/>
            <person name="Hayashi T."/>
            <person name="Sahin N."/>
            <person name="Tani A."/>
        </authorList>
    </citation>
    <scope>NUCLEOTIDE SEQUENCE</scope>
    <source>
        <strain evidence="3">NBRC 15689</strain>
    </source>
</reference>
<comment type="caution">
    <text evidence="3">The sequence shown here is derived from an EMBL/GenBank/DDBJ whole genome shotgun (WGS) entry which is preliminary data.</text>
</comment>
<organism evidence="3 4">
    <name type="scientific">Methylobacterium organophilum</name>
    <dbReference type="NCBI Taxonomy" id="410"/>
    <lineage>
        <taxon>Bacteria</taxon>
        <taxon>Pseudomonadati</taxon>
        <taxon>Pseudomonadota</taxon>
        <taxon>Alphaproteobacteria</taxon>
        <taxon>Hyphomicrobiales</taxon>
        <taxon>Methylobacteriaceae</taxon>
        <taxon>Methylobacterium</taxon>
    </lineage>
</organism>
<reference evidence="3" key="2">
    <citation type="submission" date="2021-08" db="EMBL/GenBank/DDBJ databases">
        <authorList>
            <person name="Tani A."/>
            <person name="Ola A."/>
            <person name="Ogura Y."/>
            <person name="Katsura K."/>
            <person name="Hayashi T."/>
        </authorList>
    </citation>
    <scope>NUCLEOTIDE SEQUENCE</scope>
    <source>
        <strain evidence="3">NBRC 15689</strain>
    </source>
</reference>
<accession>A0ABQ4TBP9</accession>
<feature type="signal peptide" evidence="2">
    <location>
        <begin position="1"/>
        <end position="22"/>
    </location>
</feature>
<evidence type="ECO:0000313" key="4">
    <source>
        <dbReference type="Proteomes" id="UP001055156"/>
    </source>
</evidence>
<evidence type="ECO:0000313" key="3">
    <source>
        <dbReference type="EMBL" id="GJE28295.1"/>
    </source>
</evidence>
<dbReference type="Proteomes" id="UP001055156">
    <property type="component" value="Unassembled WGS sequence"/>
</dbReference>
<name>A0ABQ4TBP9_METOR</name>